<dbReference type="CDD" id="cd11535">
    <property type="entry name" value="NTP-PPase_SsMazG"/>
    <property type="match status" value="1"/>
</dbReference>
<dbReference type="EMBL" id="SOJN01000129">
    <property type="protein sequence ID" value="TET44323.1"/>
    <property type="molecule type" value="Genomic_DNA"/>
</dbReference>
<dbReference type="Gene3D" id="1.10.287.1080">
    <property type="entry name" value="MazG-like"/>
    <property type="match status" value="1"/>
</dbReference>
<dbReference type="AlphaFoldDB" id="A0A523UP46"/>
<dbReference type="Proteomes" id="UP000315525">
    <property type="component" value="Unassembled WGS sequence"/>
</dbReference>
<dbReference type="InterPro" id="IPR004518">
    <property type="entry name" value="MazG-like_dom"/>
</dbReference>
<evidence type="ECO:0000259" key="1">
    <source>
        <dbReference type="Pfam" id="PF03819"/>
    </source>
</evidence>
<comment type="caution">
    <text evidence="2">The sequence shown here is derived from an EMBL/GenBank/DDBJ whole genome shotgun (WGS) entry which is preliminary data.</text>
</comment>
<reference evidence="2 3" key="1">
    <citation type="submission" date="2019-03" db="EMBL/GenBank/DDBJ databases">
        <title>Metabolic potential of uncultured bacteria and archaea associated with petroleum seepage in deep-sea sediments.</title>
        <authorList>
            <person name="Dong X."/>
            <person name="Hubert C."/>
        </authorList>
    </citation>
    <scope>NUCLEOTIDE SEQUENCE [LARGE SCALE GENOMIC DNA]</scope>
    <source>
        <strain evidence="2">E44_bin18</strain>
    </source>
</reference>
<feature type="domain" description="NTP pyrophosphohydrolase MazG-like" evidence="1">
    <location>
        <begin position="28"/>
        <end position="83"/>
    </location>
</feature>
<evidence type="ECO:0000313" key="3">
    <source>
        <dbReference type="Proteomes" id="UP000315525"/>
    </source>
</evidence>
<sequence>MTVAGFQELIKRIYFKKDSARGLAGTFMWFTEEVGELSRALLLNDISKAREEFADVAAWLVSLATIAGIDMQEAIKKYKDGCPKCGQIPCQCSERG</sequence>
<protein>
    <submittedName>
        <fullName evidence="2">Nucleotide pyrophosphohydrolase</fullName>
    </submittedName>
</protein>
<organism evidence="2 3">
    <name type="scientific">candidate division TA06 bacterium</name>
    <dbReference type="NCBI Taxonomy" id="2250710"/>
    <lineage>
        <taxon>Bacteria</taxon>
        <taxon>Bacteria division TA06</taxon>
    </lineage>
</organism>
<gene>
    <name evidence="2" type="ORF">E3J62_10725</name>
</gene>
<dbReference type="GO" id="GO:0016787">
    <property type="term" value="F:hydrolase activity"/>
    <property type="evidence" value="ECO:0007669"/>
    <property type="project" value="UniProtKB-KW"/>
</dbReference>
<accession>A0A523UP46</accession>
<name>A0A523UP46_UNCT6</name>
<proteinExistence type="predicted"/>
<keyword evidence="2" id="KW-0378">Hydrolase</keyword>
<dbReference type="PANTHER" id="PTHR42702">
    <property type="entry name" value="NUCLEOTIDE PYROPHOSPHOHYDROLASE"/>
    <property type="match status" value="1"/>
</dbReference>
<dbReference type="SUPFAM" id="SSF101386">
    <property type="entry name" value="all-alpha NTP pyrophosphatases"/>
    <property type="match status" value="1"/>
</dbReference>
<evidence type="ECO:0000313" key="2">
    <source>
        <dbReference type="EMBL" id="TET44323.1"/>
    </source>
</evidence>
<dbReference type="Pfam" id="PF03819">
    <property type="entry name" value="MazG"/>
    <property type="match status" value="1"/>
</dbReference>
<dbReference type="PANTHER" id="PTHR42702:SF1">
    <property type="entry name" value="REGULATORY PROTEIN FOR BETA-LACTAMASE"/>
    <property type="match status" value="1"/>
</dbReference>